<organism evidence="6">
    <name type="scientific">Caldilineaceae bacterium SB0675_bin_29</name>
    <dbReference type="NCBI Taxonomy" id="2605266"/>
    <lineage>
        <taxon>Bacteria</taxon>
        <taxon>Bacillati</taxon>
        <taxon>Chloroflexota</taxon>
        <taxon>Caldilineae</taxon>
        <taxon>Caldilineales</taxon>
        <taxon>Caldilineaceae</taxon>
    </lineage>
</organism>
<dbReference type="GO" id="GO:0008840">
    <property type="term" value="F:4-hydroxy-tetrahydrodipicolinate synthase activity"/>
    <property type="evidence" value="ECO:0007669"/>
    <property type="project" value="TreeGrafter"/>
</dbReference>
<dbReference type="SUPFAM" id="SSF51569">
    <property type="entry name" value="Aldolase"/>
    <property type="match status" value="1"/>
</dbReference>
<dbReference type="AlphaFoldDB" id="A0A6B1G2K8"/>
<name>A0A6B1G2K8_9CHLR</name>
<evidence type="ECO:0000256" key="3">
    <source>
        <dbReference type="PIRNR" id="PIRNR001365"/>
    </source>
</evidence>
<evidence type="ECO:0000256" key="5">
    <source>
        <dbReference type="PIRSR" id="PIRSR001365-2"/>
    </source>
</evidence>
<keyword evidence="2 3" id="KW-0456">Lyase</keyword>
<dbReference type="PANTHER" id="PTHR12128:SF66">
    <property type="entry name" value="4-HYDROXY-2-OXOGLUTARATE ALDOLASE, MITOCHONDRIAL"/>
    <property type="match status" value="1"/>
</dbReference>
<evidence type="ECO:0000313" key="6">
    <source>
        <dbReference type="EMBL" id="MYH62627.1"/>
    </source>
</evidence>
<dbReference type="Gene3D" id="3.20.20.70">
    <property type="entry name" value="Aldolase class I"/>
    <property type="match status" value="1"/>
</dbReference>
<dbReference type="PANTHER" id="PTHR12128">
    <property type="entry name" value="DIHYDRODIPICOLINATE SYNTHASE"/>
    <property type="match status" value="1"/>
</dbReference>
<dbReference type="CDD" id="cd00408">
    <property type="entry name" value="DHDPS-like"/>
    <property type="match status" value="1"/>
</dbReference>
<comment type="caution">
    <text evidence="6">The sequence shown here is derived from an EMBL/GenBank/DDBJ whole genome shotgun (WGS) entry which is preliminary data.</text>
</comment>
<sequence>MGRPPMDRENIHDWLCGPVVAVATPFQEDFSLDLSALKQNTRFINHGGVTTGDGALLVGAAGGEFPSLNLDERKAVMDAAVEAAHGQVPVMTSIQHTDYRVILDLANHAEKAGIAAAQLGQLYYYPSTERDIYNLFKLVADNSGVTLMVYHTPWDGIHMSHDLLTRLTSIPTVGAIKWASADTAVFRDTILAFRDAVAMVDNEGHHVLSHMYGARAFVTHLSGFWPQYPRKLWRQLEAGKYDDAHATLAEFKWKWSAWVEEAVKYTEGEGPFIKAAMEAVGLKTGPPRPPYTRLSSELLAELHTLFREAGVPRV</sequence>
<accession>A0A6B1G2K8</accession>
<feature type="binding site" evidence="5">
    <location>
        <position position="218"/>
    </location>
    <ligand>
        <name>pyruvate</name>
        <dbReference type="ChEBI" id="CHEBI:15361"/>
    </ligand>
</feature>
<proteinExistence type="inferred from homology"/>
<dbReference type="InterPro" id="IPR002220">
    <property type="entry name" value="DapA-like"/>
</dbReference>
<dbReference type="PIRSF" id="PIRSF001365">
    <property type="entry name" value="DHDPS"/>
    <property type="match status" value="1"/>
</dbReference>
<dbReference type="EMBL" id="VYDA01000469">
    <property type="protein sequence ID" value="MYH62627.1"/>
    <property type="molecule type" value="Genomic_DNA"/>
</dbReference>
<feature type="active site" description="Schiff-base intermediate with substrate" evidence="4">
    <location>
        <position position="177"/>
    </location>
</feature>
<dbReference type="Pfam" id="PF00701">
    <property type="entry name" value="DHDPS"/>
    <property type="match status" value="1"/>
</dbReference>
<evidence type="ECO:0000256" key="2">
    <source>
        <dbReference type="ARBA" id="ARBA00023239"/>
    </source>
</evidence>
<protein>
    <submittedName>
        <fullName evidence="6">Dihydrodipicolinate synthase family protein</fullName>
    </submittedName>
</protein>
<dbReference type="InterPro" id="IPR013785">
    <property type="entry name" value="Aldolase_TIM"/>
</dbReference>
<feature type="active site" description="Proton donor/acceptor" evidence="4">
    <location>
        <position position="150"/>
    </location>
</feature>
<comment type="similarity">
    <text evidence="1 3">Belongs to the DapA family.</text>
</comment>
<reference evidence="6" key="1">
    <citation type="submission" date="2019-09" db="EMBL/GenBank/DDBJ databases">
        <title>Characterisation of the sponge microbiome using genome-centric metagenomics.</title>
        <authorList>
            <person name="Engelberts J.P."/>
            <person name="Robbins S.J."/>
            <person name="De Goeij J.M."/>
            <person name="Aranda M."/>
            <person name="Bell S.C."/>
            <person name="Webster N.S."/>
        </authorList>
    </citation>
    <scope>NUCLEOTIDE SEQUENCE</scope>
    <source>
        <strain evidence="6">SB0675_bin_29</strain>
    </source>
</reference>
<gene>
    <name evidence="6" type="ORF">F4148_13030</name>
</gene>
<dbReference type="SMART" id="SM01130">
    <property type="entry name" value="DHDPS"/>
    <property type="match status" value="1"/>
</dbReference>
<evidence type="ECO:0000256" key="1">
    <source>
        <dbReference type="ARBA" id="ARBA00007592"/>
    </source>
</evidence>
<evidence type="ECO:0000256" key="4">
    <source>
        <dbReference type="PIRSR" id="PIRSR001365-1"/>
    </source>
</evidence>